<dbReference type="EMBL" id="JANBPY010000576">
    <property type="protein sequence ID" value="KAJ1965678.1"/>
    <property type="molecule type" value="Genomic_DNA"/>
</dbReference>
<dbReference type="GO" id="GO:0016433">
    <property type="term" value="F:rRNA (adenine) methyltransferase activity"/>
    <property type="evidence" value="ECO:0007669"/>
    <property type="project" value="UniProtKB-ARBA"/>
</dbReference>
<reference evidence="15" key="1">
    <citation type="submission" date="2022-07" db="EMBL/GenBank/DDBJ databases">
        <title>Phylogenomic reconstructions and comparative analyses of Kickxellomycotina fungi.</title>
        <authorList>
            <person name="Reynolds N.K."/>
            <person name="Stajich J.E."/>
            <person name="Barry K."/>
            <person name="Grigoriev I.V."/>
            <person name="Crous P."/>
            <person name="Smith M.E."/>
        </authorList>
    </citation>
    <scope>NUCLEOTIDE SEQUENCE</scope>
    <source>
        <strain evidence="15">RSA 1196</strain>
    </source>
</reference>
<evidence type="ECO:0000256" key="9">
    <source>
        <dbReference type="ARBA" id="ARBA00022853"/>
    </source>
</evidence>
<keyword evidence="7 13" id="KW-0808">Transferase</keyword>
<evidence type="ECO:0000256" key="10">
    <source>
        <dbReference type="ARBA" id="ARBA00023015"/>
    </source>
</evidence>
<keyword evidence="9" id="KW-0156">Chromatin regulator</keyword>
<dbReference type="Proteomes" id="UP001150925">
    <property type="component" value="Unassembled WGS sequence"/>
</dbReference>
<feature type="compositionally biased region" description="Low complexity" evidence="14">
    <location>
        <begin position="51"/>
        <end position="62"/>
    </location>
</feature>
<dbReference type="GO" id="GO:0005730">
    <property type="term" value="C:nucleolus"/>
    <property type="evidence" value="ECO:0007669"/>
    <property type="project" value="UniProtKB-SubCell"/>
</dbReference>
<keyword evidence="8 13" id="KW-0949">S-adenosyl-L-methionine</keyword>
<proteinExistence type="inferred from homology"/>
<feature type="compositionally biased region" description="Polar residues" evidence="14">
    <location>
        <begin position="182"/>
        <end position="194"/>
    </location>
</feature>
<evidence type="ECO:0000313" key="16">
    <source>
        <dbReference type="Proteomes" id="UP001150925"/>
    </source>
</evidence>
<keyword evidence="6 13" id="KW-0489">Methyltransferase</keyword>
<dbReference type="PANTHER" id="PTHR12787:SF0">
    <property type="entry name" value="RIBOSOMAL RNA-PROCESSING PROTEIN 8"/>
    <property type="match status" value="1"/>
</dbReference>
<dbReference type="EC" id="2.1.1.-" evidence="13"/>
<dbReference type="InterPro" id="IPR042036">
    <property type="entry name" value="RRP8_N"/>
</dbReference>
<feature type="region of interest" description="Disordered" evidence="14">
    <location>
        <begin position="1"/>
        <end position="208"/>
    </location>
</feature>
<dbReference type="OrthoDB" id="10258825at2759"/>
<name>A0A9W8AQ12_9FUNG</name>
<evidence type="ECO:0000256" key="1">
    <source>
        <dbReference type="ARBA" id="ARBA00004604"/>
    </source>
</evidence>
<sequence>MGSKKRKTKVAAETHTKSPALQQSKGTSAPTPSTHGQRSKQKPQPGGGTTLSQDAAALASQLGFTDQGLLASLMPSTKPGPKPTPSTSQKATNSRKQRSGVGPRDSAKTKQPAVLPKSKPKAASTQPADNRKRKRENTKKPTGKPQKDVIAQLESREKYKSLLGNSKASGHPHDRQSDKCTDSMSTDTQKNQPASVDAEDKTSTMTPLQRQMAKKLAGARFRHINEQLYTTPGHQSFTLFQKQPEIFHDYHRGFRSQVESWPVNPVDVLIDYIRQQPQSTVVADMGCGEAKIAQSVTQRIHSFDLVAANDHITACDIAHTPLEDNVVDIVVFCLALMGTNYLDFLREAHRICKVRGKLLIAEVVSRFTDIDAFVKLLDSLGFALVRKDDSNKMFTLLELVKLRSRKQQKNNDLDLASAPSLLKPCIYKRR</sequence>
<feature type="compositionally biased region" description="Basic and acidic residues" evidence="14">
    <location>
        <begin position="171"/>
        <end position="181"/>
    </location>
</feature>
<dbReference type="FunFam" id="3.40.50.150:FF:000068">
    <property type="entry name" value="Ribosomal RNA-processing protein 8"/>
    <property type="match status" value="1"/>
</dbReference>
<comment type="function">
    <text evidence="13">S-adenosyl-L-methionine-dependent methyltransferase that specifically methylates the N(1) position of adenine in helix 25.1 in 25S rRNA. Required both for ribosomal 40S and 60S subunits biogenesis. Required for efficient pre-rRNA cleavage at site A2.</text>
</comment>
<evidence type="ECO:0000256" key="7">
    <source>
        <dbReference type="ARBA" id="ARBA00022679"/>
    </source>
</evidence>
<dbReference type="InterPro" id="IPR029063">
    <property type="entry name" value="SAM-dependent_MTases_sf"/>
</dbReference>
<keyword evidence="5 13" id="KW-0698">rRNA processing</keyword>
<dbReference type="SUPFAM" id="SSF53335">
    <property type="entry name" value="S-adenosyl-L-methionine-dependent methyltransferases"/>
    <property type="match status" value="1"/>
</dbReference>
<dbReference type="Gene3D" id="3.40.50.150">
    <property type="entry name" value="Vaccinia Virus protein VP39"/>
    <property type="match status" value="1"/>
</dbReference>
<comment type="similarity">
    <text evidence="2 13">Belongs to the methyltransferase superfamily. RRP8 family.</text>
</comment>
<keyword evidence="12 13" id="KW-0539">Nucleus</keyword>
<dbReference type="GO" id="GO:0006325">
    <property type="term" value="P:chromatin organization"/>
    <property type="evidence" value="ECO:0007669"/>
    <property type="project" value="UniProtKB-KW"/>
</dbReference>
<evidence type="ECO:0000256" key="3">
    <source>
        <dbReference type="ARBA" id="ARBA00020203"/>
    </source>
</evidence>
<evidence type="ECO:0000256" key="11">
    <source>
        <dbReference type="ARBA" id="ARBA00023163"/>
    </source>
</evidence>
<keyword evidence="16" id="KW-1185">Reference proteome</keyword>
<feature type="compositionally biased region" description="Polar residues" evidence="14">
    <location>
        <begin position="17"/>
        <end position="36"/>
    </location>
</feature>
<dbReference type="GO" id="GO:0042273">
    <property type="term" value="P:ribosomal large subunit biogenesis"/>
    <property type="evidence" value="ECO:0007669"/>
    <property type="project" value="TreeGrafter"/>
</dbReference>
<gene>
    <name evidence="15" type="primary">RRP8</name>
    <name evidence="15" type="ORF">IWQ62_002607</name>
</gene>
<dbReference type="AlphaFoldDB" id="A0A9W8AQ12"/>
<comment type="caution">
    <text evidence="15">The sequence shown here is derived from an EMBL/GenBank/DDBJ whole genome shotgun (WGS) entry which is preliminary data.</text>
</comment>
<evidence type="ECO:0000256" key="4">
    <source>
        <dbReference type="ARBA" id="ARBA00022491"/>
    </source>
</evidence>
<evidence type="ECO:0000313" key="15">
    <source>
        <dbReference type="EMBL" id="KAJ1965678.1"/>
    </source>
</evidence>
<keyword evidence="4" id="KW-0678">Repressor</keyword>
<organism evidence="15 16">
    <name type="scientific">Dispira parvispora</name>
    <dbReference type="NCBI Taxonomy" id="1520584"/>
    <lineage>
        <taxon>Eukaryota</taxon>
        <taxon>Fungi</taxon>
        <taxon>Fungi incertae sedis</taxon>
        <taxon>Zoopagomycota</taxon>
        <taxon>Kickxellomycotina</taxon>
        <taxon>Dimargaritomycetes</taxon>
        <taxon>Dimargaritales</taxon>
        <taxon>Dimargaritaceae</taxon>
        <taxon>Dispira</taxon>
    </lineage>
</organism>
<evidence type="ECO:0000256" key="6">
    <source>
        <dbReference type="ARBA" id="ARBA00022603"/>
    </source>
</evidence>
<comment type="subcellular location">
    <subcellularLocation>
        <location evidence="1 13">Nucleus</location>
        <location evidence="1 13">Nucleolus</location>
    </subcellularLocation>
</comment>
<evidence type="ECO:0000256" key="13">
    <source>
        <dbReference type="RuleBase" id="RU365074"/>
    </source>
</evidence>
<dbReference type="InterPro" id="IPR007823">
    <property type="entry name" value="RRP8"/>
</dbReference>
<keyword evidence="10" id="KW-0805">Transcription regulation</keyword>
<protein>
    <recommendedName>
        <fullName evidence="3 13">Ribosomal RNA-processing protein 8</fullName>
        <ecNumber evidence="13">2.1.1.-</ecNumber>
    </recommendedName>
</protein>
<evidence type="ECO:0000256" key="12">
    <source>
        <dbReference type="ARBA" id="ARBA00023242"/>
    </source>
</evidence>
<dbReference type="PANTHER" id="PTHR12787">
    <property type="entry name" value="RIBOSOMAL RNA-PROCESSING PROTEIN 8"/>
    <property type="match status" value="1"/>
</dbReference>
<dbReference type="FunFam" id="1.10.10.2150:FF:000001">
    <property type="entry name" value="Ribosomal RNA-processing protein 8"/>
    <property type="match status" value="1"/>
</dbReference>
<evidence type="ECO:0000256" key="5">
    <source>
        <dbReference type="ARBA" id="ARBA00022552"/>
    </source>
</evidence>
<accession>A0A9W8AQ12</accession>
<keyword evidence="11" id="KW-0804">Transcription</keyword>
<dbReference type="Pfam" id="PF05148">
    <property type="entry name" value="Methyltransf_8"/>
    <property type="match status" value="1"/>
</dbReference>
<evidence type="ECO:0000256" key="14">
    <source>
        <dbReference type="SAM" id="MobiDB-lite"/>
    </source>
</evidence>
<dbReference type="Gene3D" id="1.10.10.2150">
    <property type="entry name" value="Ribosomal RNA-processing protein 8, N-terminal domain"/>
    <property type="match status" value="1"/>
</dbReference>
<evidence type="ECO:0000256" key="2">
    <source>
        <dbReference type="ARBA" id="ARBA00006301"/>
    </source>
</evidence>
<evidence type="ECO:0000256" key="8">
    <source>
        <dbReference type="ARBA" id="ARBA00022691"/>
    </source>
</evidence>